<dbReference type="InterPro" id="IPR011990">
    <property type="entry name" value="TPR-like_helical_dom_sf"/>
</dbReference>
<accession>A0A345ZV71</accession>
<feature type="domain" description="TIR" evidence="1">
    <location>
        <begin position="5"/>
        <end position="97"/>
    </location>
</feature>
<keyword evidence="2" id="KW-0675">Receptor</keyword>
<dbReference type="GO" id="GO:0007165">
    <property type="term" value="P:signal transduction"/>
    <property type="evidence" value="ECO:0007669"/>
    <property type="project" value="InterPro"/>
</dbReference>
<dbReference type="Gene3D" id="1.25.40.10">
    <property type="entry name" value="Tetratricopeptide repeat domain"/>
    <property type="match status" value="1"/>
</dbReference>
<proteinExistence type="predicted"/>
<dbReference type="Pfam" id="PF13676">
    <property type="entry name" value="TIR_2"/>
    <property type="match status" value="1"/>
</dbReference>
<dbReference type="InterPro" id="IPR000157">
    <property type="entry name" value="TIR_dom"/>
</dbReference>
<dbReference type="Gene3D" id="3.40.50.10140">
    <property type="entry name" value="Toll/interleukin-1 receptor homology (TIR) domain"/>
    <property type="match status" value="1"/>
</dbReference>
<reference evidence="2 3" key="1">
    <citation type="submission" date="2018-07" db="EMBL/GenBank/DDBJ databases">
        <authorList>
            <person name="Quirk P.G."/>
            <person name="Krulwich T.A."/>
        </authorList>
    </citation>
    <scope>NUCLEOTIDE SEQUENCE [LARGE SCALE GENOMIC DNA]</scope>
    <source>
        <strain evidence="2 3">CC-BB4</strain>
    </source>
</reference>
<evidence type="ECO:0000259" key="1">
    <source>
        <dbReference type="Pfam" id="PF13676"/>
    </source>
</evidence>
<dbReference type="Pfam" id="PF14559">
    <property type="entry name" value="TPR_19"/>
    <property type="match status" value="1"/>
</dbReference>
<dbReference type="SUPFAM" id="SSF48452">
    <property type="entry name" value="TPR-like"/>
    <property type="match status" value="1"/>
</dbReference>
<dbReference type="OrthoDB" id="8435646at2"/>
<dbReference type="SUPFAM" id="SSF52540">
    <property type="entry name" value="P-loop containing nucleoside triphosphate hydrolases"/>
    <property type="match status" value="1"/>
</dbReference>
<dbReference type="InterPro" id="IPR035897">
    <property type="entry name" value="Toll_tir_struct_dom_sf"/>
</dbReference>
<organism evidence="2 3">
    <name type="scientific">Pseudolabrys taiwanensis</name>
    <dbReference type="NCBI Taxonomy" id="331696"/>
    <lineage>
        <taxon>Bacteria</taxon>
        <taxon>Pseudomonadati</taxon>
        <taxon>Pseudomonadota</taxon>
        <taxon>Alphaproteobacteria</taxon>
        <taxon>Hyphomicrobiales</taxon>
        <taxon>Xanthobacteraceae</taxon>
        <taxon>Pseudolabrys</taxon>
    </lineage>
</organism>
<protein>
    <submittedName>
        <fullName evidence="2">Toll/interleukin-1 receptor domain-containing protein</fullName>
    </submittedName>
</protein>
<dbReference type="KEGG" id="ptaw:DW352_10035"/>
<dbReference type="AlphaFoldDB" id="A0A345ZV71"/>
<sequence length="837" mass="93743">MMKAFLSHSSRDKATVEQVAAQLGAANVELDSETFDRGLLNVTAIQDALRRSSLFILFLSKDALASGVVRYEALLAQELFARGIVERFLVICLDENSFSSADDNWKTFNFVRKATSPQSIARLIQHQIILLQSKLSGAAQPFVGRLKELGETKEKLIDPKLTRLRGIYVSGFAGTGRRTFARRLFSDIYPSVISVFPEISIEELDGLEEIYRKLSEKLAPNSTLSAYRTRILAFATETEAGKEHLIVQLLERAIDTREAVLIIDHGGLLDRDGQFQSPVRQIIARLPPQRRPCVVFIAERMMPQARQRDTEGLIFCRLSSLSFDETKQLIGLMLRNSGITYTENDLAELANLSDGHPFNVAFLVEAVKHYGIKIILGDPSEITQWKRRRASDFLTKIAFSPEEQKIISALNHFNVLDFEILVQVSGGDSVKASNALAKLIDYHVVEIDTDTFSIALPLRIAVRRDKRFDLSGEPLRALLSAVGGILTAKAESDEIAAPMVEGAILARLQEGGEIPTLFSAFLLPSHLVWLARRRYDAKKFDESISLARSALNDSGRLSPAGRVEASRILCLASARLGQEANFQYGIDILKANANDSWARSNLNFLLGFMARMRGHLPEAETFMRKAYDDAPGNFSAAHGLASICLVRGNLSDAEKFARKAFEVAPDNAYVLDVLLRILFGDDPHTLKRNESEINYLLERLKAVGEEEGKSFYTTRRADYEFRTGNLSEACKLIDEAAHKTPGIFNVHELRAKIYLERGNKTIAAEEIQKMRDVVYRPNTSERLTNLRVLLETEASYYSASGMFDEAKKIYKRKDVFTDVEATAAVRKIEIEQGYRNR</sequence>
<evidence type="ECO:0000313" key="3">
    <source>
        <dbReference type="Proteomes" id="UP000254889"/>
    </source>
</evidence>
<evidence type="ECO:0000313" key="2">
    <source>
        <dbReference type="EMBL" id="AXK80818.1"/>
    </source>
</evidence>
<dbReference type="Proteomes" id="UP000254889">
    <property type="component" value="Chromosome"/>
</dbReference>
<name>A0A345ZV71_9HYPH</name>
<gene>
    <name evidence="2" type="ORF">DW352_10035</name>
</gene>
<keyword evidence="3" id="KW-1185">Reference proteome</keyword>
<dbReference type="SUPFAM" id="SSF52200">
    <property type="entry name" value="Toll/Interleukin receptor TIR domain"/>
    <property type="match status" value="1"/>
</dbReference>
<dbReference type="EMBL" id="CP031417">
    <property type="protein sequence ID" value="AXK80818.1"/>
    <property type="molecule type" value="Genomic_DNA"/>
</dbReference>
<dbReference type="InterPro" id="IPR027417">
    <property type="entry name" value="P-loop_NTPase"/>
</dbReference>